<dbReference type="NCBIfam" id="TIGR03725">
    <property type="entry name" value="T6A_YeaZ"/>
    <property type="match status" value="1"/>
</dbReference>
<dbReference type="GO" id="GO:0005829">
    <property type="term" value="C:cytosol"/>
    <property type="evidence" value="ECO:0007669"/>
    <property type="project" value="TreeGrafter"/>
</dbReference>
<dbReference type="CDD" id="cd24032">
    <property type="entry name" value="ASKHA_NBD_TsaB"/>
    <property type="match status" value="1"/>
</dbReference>
<dbReference type="PANTHER" id="PTHR11735:SF11">
    <property type="entry name" value="TRNA THREONYLCARBAMOYLADENOSINE BIOSYNTHESIS PROTEIN TSAB"/>
    <property type="match status" value="1"/>
</dbReference>
<accession>X0PEK7</accession>
<dbReference type="GO" id="GO:0002949">
    <property type="term" value="P:tRNA threonylcarbamoyladenosine modification"/>
    <property type="evidence" value="ECO:0007669"/>
    <property type="project" value="InterPro"/>
</dbReference>
<name>X0PEK7_9LACO</name>
<dbReference type="STRING" id="1423734.FC83_GL000366"/>
<reference evidence="2 3" key="1">
    <citation type="journal article" date="2015" name="Genome Announc.">
        <title>Expanding the biotechnology potential of lactobacilli through comparative genomics of 213 strains and associated genera.</title>
        <authorList>
            <person name="Sun Z."/>
            <person name="Harris H.M."/>
            <person name="McCann A."/>
            <person name="Guo C."/>
            <person name="Argimon S."/>
            <person name="Zhang W."/>
            <person name="Yang X."/>
            <person name="Jeffery I.B."/>
            <person name="Cooney J.C."/>
            <person name="Kagawa T.F."/>
            <person name="Liu W."/>
            <person name="Song Y."/>
            <person name="Salvetti E."/>
            <person name="Wrobel A."/>
            <person name="Rasinkangas P."/>
            <person name="Parkhill J."/>
            <person name="Rea M.C."/>
            <person name="O'Sullivan O."/>
            <person name="Ritari J."/>
            <person name="Douillard F.P."/>
            <person name="Paul Ross R."/>
            <person name="Yang R."/>
            <person name="Briner A.E."/>
            <person name="Felis G.E."/>
            <person name="de Vos W.M."/>
            <person name="Barrangou R."/>
            <person name="Klaenhammer T.R."/>
            <person name="Caufield P.W."/>
            <person name="Cui Y."/>
            <person name="Zhang H."/>
            <person name="O'Toole P.W."/>
        </authorList>
    </citation>
    <scope>NUCLEOTIDE SEQUENCE [LARGE SCALE GENOMIC DNA]</scope>
    <source>
        <strain evidence="2 3">DSM 18527</strain>
    </source>
</reference>
<protein>
    <recommendedName>
        <fullName evidence="1">Gcp-like domain-containing protein</fullName>
    </recommendedName>
</protein>
<dbReference type="PATRIC" id="fig|1423734.3.peg.366"/>
<dbReference type="Pfam" id="PF00814">
    <property type="entry name" value="TsaD"/>
    <property type="match status" value="1"/>
</dbReference>
<keyword evidence="3" id="KW-1185">Reference proteome</keyword>
<dbReference type="OrthoDB" id="9784166at2"/>
<gene>
    <name evidence="2" type="ORF">FC83_GL000366</name>
</gene>
<evidence type="ECO:0000259" key="1">
    <source>
        <dbReference type="Pfam" id="PF00814"/>
    </source>
</evidence>
<dbReference type="EMBL" id="AZGA01000070">
    <property type="protein sequence ID" value="KRM32501.1"/>
    <property type="molecule type" value="Genomic_DNA"/>
</dbReference>
<dbReference type="AlphaFoldDB" id="X0PEK7"/>
<dbReference type="SUPFAM" id="SSF53067">
    <property type="entry name" value="Actin-like ATPase domain"/>
    <property type="match status" value="2"/>
</dbReference>
<dbReference type="RefSeq" id="WP_035452776.1">
    <property type="nucleotide sequence ID" value="NZ_AZGA01000070.1"/>
</dbReference>
<dbReference type="eggNOG" id="COG1214">
    <property type="taxonomic scope" value="Bacteria"/>
</dbReference>
<dbReference type="InterPro" id="IPR022496">
    <property type="entry name" value="T6A_TsaB"/>
</dbReference>
<dbReference type="PANTHER" id="PTHR11735">
    <property type="entry name" value="TRNA N6-ADENOSINE THREONYLCARBAMOYLTRANSFERASE"/>
    <property type="match status" value="1"/>
</dbReference>
<proteinExistence type="predicted"/>
<evidence type="ECO:0000313" key="2">
    <source>
        <dbReference type="EMBL" id="KRM32501.1"/>
    </source>
</evidence>
<comment type="caution">
    <text evidence="2">The sequence shown here is derived from an EMBL/GenBank/DDBJ whole genome shotgun (WGS) entry which is preliminary data.</text>
</comment>
<dbReference type="Proteomes" id="UP000051236">
    <property type="component" value="Unassembled WGS sequence"/>
</dbReference>
<evidence type="ECO:0000313" key="3">
    <source>
        <dbReference type="Proteomes" id="UP000051236"/>
    </source>
</evidence>
<dbReference type="InterPro" id="IPR000905">
    <property type="entry name" value="Gcp-like_dom"/>
</dbReference>
<sequence length="243" mass="26442">MYELAIDTSNRPLSVAVVDETTVLASFETNHKLTHSETLMPAVDQVLKASGLSIGDIDRFAVAMGPGSYTGIRIGVTTAKTLAWTLAKPLVGLSSLQVLASNVTPSTKLLVPIMDARRDNVFAGIYQWALGQEQQLLNVLQDQHLALTQLLAEIKALGQPAIFMGAVKPFRQQIFAALGQQAEFATPFNDLPHAANLAMLAWQADPVADIHSFTPNYLRKTEAEVNWLKDHEGEGHGPYVQEV</sequence>
<feature type="domain" description="Gcp-like" evidence="1">
    <location>
        <begin position="33"/>
        <end position="227"/>
    </location>
</feature>
<organism evidence="2 3">
    <name type="scientific">Agrilactobacillus composti DSM 18527 = JCM 14202</name>
    <dbReference type="NCBI Taxonomy" id="1423734"/>
    <lineage>
        <taxon>Bacteria</taxon>
        <taxon>Bacillati</taxon>
        <taxon>Bacillota</taxon>
        <taxon>Bacilli</taxon>
        <taxon>Lactobacillales</taxon>
        <taxon>Lactobacillaceae</taxon>
        <taxon>Agrilactobacillus</taxon>
    </lineage>
</organism>
<dbReference type="Gene3D" id="3.30.420.40">
    <property type="match status" value="2"/>
</dbReference>
<dbReference type="InterPro" id="IPR043129">
    <property type="entry name" value="ATPase_NBD"/>
</dbReference>